<evidence type="ECO:0000256" key="5">
    <source>
        <dbReference type="SAM" id="MobiDB-lite"/>
    </source>
</evidence>
<dbReference type="InterPro" id="IPR009057">
    <property type="entry name" value="Homeodomain-like_sf"/>
</dbReference>
<keyword evidence="4" id="KW-0804">Transcription</keyword>
<dbReference type="GO" id="GO:0009893">
    <property type="term" value="P:positive regulation of metabolic process"/>
    <property type="evidence" value="ECO:0007669"/>
    <property type="project" value="UniProtKB-ARBA"/>
</dbReference>
<proteinExistence type="predicted"/>
<dbReference type="RefSeq" id="WP_128323644.1">
    <property type="nucleotide sequence ID" value="NZ_QJRG01000042.1"/>
</dbReference>
<keyword evidence="3" id="KW-0238">DNA-binding</keyword>
<keyword evidence="2" id="KW-0805">Transcription regulation</keyword>
<dbReference type="InterPro" id="IPR011051">
    <property type="entry name" value="RmlC_Cupin_sf"/>
</dbReference>
<dbReference type="Pfam" id="PF12833">
    <property type="entry name" value="HTH_18"/>
    <property type="match status" value="1"/>
</dbReference>
<dbReference type="InterPro" id="IPR018060">
    <property type="entry name" value="HTH_AraC"/>
</dbReference>
<dbReference type="STRING" id="237609.PSAKL28_20810"/>
<dbReference type="PANTHER" id="PTHR11019:SF159">
    <property type="entry name" value="TRANSCRIPTIONAL REGULATOR-RELATED"/>
    <property type="match status" value="1"/>
</dbReference>
<dbReference type="FunFam" id="1.10.10.60:FF:000132">
    <property type="entry name" value="AraC family transcriptional regulator"/>
    <property type="match status" value="1"/>
</dbReference>
<dbReference type="GO" id="GO:0003700">
    <property type="term" value="F:DNA-binding transcription factor activity"/>
    <property type="evidence" value="ECO:0007669"/>
    <property type="project" value="InterPro"/>
</dbReference>
<feature type="region of interest" description="Disordered" evidence="5">
    <location>
        <begin position="261"/>
        <end position="280"/>
    </location>
</feature>
<reference evidence="7 8" key="1">
    <citation type="submission" date="2018-06" db="EMBL/GenBank/DDBJ databases">
        <title>Bacteria isolated from soil of Wuhan.</title>
        <authorList>
            <person name="Wei X."/>
            <person name="Chunhua H."/>
        </authorList>
    </citation>
    <scope>NUCLEOTIDE SEQUENCE [LARGE SCALE GENOMIC DNA]</scope>
    <source>
        <strain evidence="8">xwS2</strain>
    </source>
</reference>
<evidence type="ECO:0000259" key="6">
    <source>
        <dbReference type="PROSITE" id="PS01124"/>
    </source>
</evidence>
<dbReference type="Gene3D" id="1.10.10.60">
    <property type="entry name" value="Homeodomain-like"/>
    <property type="match status" value="1"/>
</dbReference>
<dbReference type="PROSITE" id="PS00041">
    <property type="entry name" value="HTH_ARAC_FAMILY_1"/>
    <property type="match status" value="1"/>
</dbReference>
<dbReference type="SUPFAM" id="SSF51182">
    <property type="entry name" value="RmlC-like cupins"/>
    <property type="match status" value="1"/>
</dbReference>
<organism evidence="7 8">
    <name type="scientific">Pseudomonas alkylphenolica</name>
    <dbReference type="NCBI Taxonomy" id="237609"/>
    <lineage>
        <taxon>Bacteria</taxon>
        <taxon>Pseudomonadati</taxon>
        <taxon>Pseudomonadota</taxon>
        <taxon>Gammaproteobacteria</taxon>
        <taxon>Pseudomonadales</taxon>
        <taxon>Pseudomonadaceae</taxon>
        <taxon>Pseudomonas</taxon>
    </lineage>
</organism>
<dbReference type="CDD" id="cd06124">
    <property type="entry name" value="cupin_NimR-like_N"/>
    <property type="match status" value="1"/>
</dbReference>
<dbReference type="InterPro" id="IPR003313">
    <property type="entry name" value="AraC-bd"/>
</dbReference>
<dbReference type="InterPro" id="IPR018062">
    <property type="entry name" value="HTH_AraC-typ_CS"/>
</dbReference>
<dbReference type="Pfam" id="PF02311">
    <property type="entry name" value="AraC_binding"/>
    <property type="match status" value="1"/>
</dbReference>
<comment type="caution">
    <text evidence="7">The sequence shown here is derived from an EMBL/GenBank/DDBJ whole genome shotgun (WGS) entry which is preliminary data.</text>
</comment>
<evidence type="ECO:0000256" key="4">
    <source>
        <dbReference type="ARBA" id="ARBA00023163"/>
    </source>
</evidence>
<evidence type="ECO:0000256" key="2">
    <source>
        <dbReference type="ARBA" id="ARBA00023015"/>
    </source>
</evidence>
<dbReference type="AlphaFoldDB" id="A0A443ZTD3"/>
<dbReference type="GO" id="GO:0043565">
    <property type="term" value="F:sequence-specific DNA binding"/>
    <property type="evidence" value="ECO:0007669"/>
    <property type="project" value="InterPro"/>
</dbReference>
<sequence length="280" mass="31117">MSPNGHSTLPEPQALEHLTGLPRPVYGHVQTLPNIVLGYRHAHAWGQLSYAIDGILQVHTDHGFYLVPPQRAVWVPAQLQHRVSCPANTCLRSLYLQHAPADWAAAQCRVITISPLVRELIRTFSELPVHYDVHGADGRLVQVLLDQLALAEEQQLMLPLPQNSHLRALCSHLQAEPDAATSLVDWAAQAGVSEKTLSRLFQRETGLSFRLWRQRMRLLSALPALERGERVTDVALACGYDSLSAFIAAFGKQFGLPPGAFFRSRSETEQPPRNPKETAK</sequence>
<dbReference type="EMBL" id="QJRG01000042">
    <property type="protein sequence ID" value="RWU22976.1"/>
    <property type="molecule type" value="Genomic_DNA"/>
</dbReference>
<dbReference type="SUPFAM" id="SSF46689">
    <property type="entry name" value="Homeodomain-like"/>
    <property type="match status" value="1"/>
</dbReference>
<dbReference type="PROSITE" id="PS01124">
    <property type="entry name" value="HTH_ARAC_FAMILY_2"/>
    <property type="match status" value="1"/>
</dbReference>
<accession>A0A443ZTD3</accession>
<dbReference type="Proteomes" id="UP000288983">
    <property type="component" value="Unassembled WGS sequence"/>
</dbReference>
<evidence type="ECO:0000313" key="7">
    <source>
        <dbReference type="EMBL" id="RWU22976.1"/>
    </source>
</evidence>
<dbReference type="SMART" id="SM00342">
    <property type="entry name" value="HTH_ARAC"/>
    <property type="match status" value="1"/>
</dbReference>
<feature type="domain" description="HTH araC/xylS-type" evidence="6">
    <location>
        <begin position="167"/>
        <end position="264"/>
    </location>
</feature>
<evidence type="ECO:0000256" key="3">
    <source>
        <dbReference type="ARBA" id="ARBA00023125"/>
    </source>
</evidence>
<feature type="compositionally biased region" description="Basic and acidic residues" evidence="5">
    <location>
        <begin position="264"/>
        <end position="280"/>
    </location>
</feature>
<gene>
    <name evidence="7" type="ORF">DM813_12320</name>
</gene>
<evidence type="ECO:0000313" key="8">
    <source>
        <dbReference type="Proteomes" id="UP000288983"/>
    </source>
</evidence>
<name>A0A443ZTD3_9PSED</name>
<keyword evidence="1" id="KW-0678">Repressor</keyword>
<dbReference type="OrthoDB" id="9804543at2"/>
<evidence type="ECO:0000256" key="1">
    <source>
        <dbReference type="ARBA" id="ARBA00022491"/>
    </source>
</evidence>
<protein>
    <submittedName>
        <fullName evidence="7">AraC family transcriptional regulator</fullName>
    </submittedName>
</protein>
<dbReference type="PANTHER" id="PTHR11019">
    <property type="entry name" value="HTH-TYPE TRANSCRIPTIONAL REGULATOR NIMR"/>
    <property type="match status" value="1"/>
</dbReference>